<dbReference type="PANTHER" id="PTHR23244">
    <property type="entry name" value="KELCH REPEAT DOMAIN"/>
    <property type="match status" value="1"/>
</dbReference>
<keyword evidence="9" id="KW-1185">Reference proteome</keyword>
<feature type="non-terminal residue" evidence="8">
    <location>
        <position position="1"/>
    </location>
</feature>
<feature type="compositionally biased region" description="Polar residues" evidence="7">
    <location>
        <begin position="626"/>
        <end position="636"/>
    </location>
</feature>
<evidence type="ECO:0000256" key="3">
    <source>
        <dbReference type="ARBA" id="ARBA00022490"/>
    </source>
</evidence>
<feature type="coiled-coil region" evidence="6">
    <location>
        <begin position="1245"/>
        <end position="1391"/>
    </location>
</feature>
<evidence type="ECO:0000256" key="2">
    <source>
        <dbReference type="ARBA" id="ARBA00022441"/>
    </source>
</evidence>
<dbReference type="GO" id="GO:0061245">
    <property type="term" value="P:establishment or maintenance of bipolar cell polarity"/>
    <property type="evidence" value="ECO:0007669"/>
    <property type="project" value="TreeGrafter"/>
</dbReference>
<name>A0A3E2H1B9_SCYLI</name>
<feature type="coiled-coil region" evidence="6">
    <location>
        <begin position="862"/>
        <end position="924"/>
    </location>
</feature>
<proteinExistence type="predicted"/>
<keyword evidence="2" id="KW-0880">Kelch repeat</keyword>
<feature type="coiled-coil region" evidence="6">
    <location>
        <begin position="1067"/>
        <end position="1150"/>
    </location>
</feature>
<feature type="compositionally biased region" description="Gly residues" evidence="7">
    <location>
        <begin position="1508"/>
        <end position="1519"/>
    </location>
</feature>
<dbReference type="SUPFAM" id="SSF117281">
    <property type="entry name" value="Kelch motif"/>
    <property type="match status" value="1"/>
</dbReference>
<dbReference type="STRING" id="5539.A0A3E2H1B9"/>
<dbReference type="InterPro" id="IPR006652">
    <property type="entry name" value="Kelch_1"/>
</dbReference>
<dbReference type="EMBL" id="NCSJ02000219">
    <property type="protein sequence ID" value="RFU27165.1"/>
    <property type="molecule type" value="Genomic_DNA"/>
</dbReference>
<dbReference type="PANTHER" id="PTHR23244:SF456">
    <property type="entry name" value="MULTIPLE EPIDERMAL GROWTH FACTOR-LIKE DOMAINS PROTEIN 8"/>
    <property type="match status" value="1"/>
</dbReference>
<feature type="region of interest" description="Disordered" evidence="7">
    <location>
        <begin position="1468"/>
        <end position="1528"/>
    </location>
</feature>
<dbReference type="OrthoDB" id="45365at2759"/>
<evidence type="ECO:0000256" key="1">
    <source>
        <dbReference type="ARBA" id="ARBA00004496"/>
    </source>
</evidence>
<feature type="compositionally biased region" description="Gly residues" evidence="7">
    <location>
        <begin position="493"/>
        <end position="505"/>
    </location>
</feature>
<feature type="region of interest" description="Disordered" evidence="7">
    <location>
        <begin position="1400"/>
        <end position="1431"/>
    </location>
</feature>
<feature type="region of interest" description="Disordered" evidence="7">
    <location>
        <begin position="1"/>
        <end position="96"/>
    </location>
</feature>
<dbReference type="GO" id="GO:0051285">
    <property type="term" value="C:cell cortex of cell tip"/>
    <property type="evidence" value="ECO:0007669"/>
    <property type="project" value="TreeGrafter"/>
</dbReference>
<evidence type="ECO:0000256" key="7">
    <source>
        <dbReference type="SAM" id="MobiDB-lite"/>
    </source>
</evidence>
<keyword evidence="5 6" id="KW-0175">Coiled coil</keyword>
<feature type="compositionally biased region" description="Basic and acidic residues" evidence="7">
    <location>
        <begin position="1490"/>
        <end position="1504"/>
    </location>
</feature>
<keyword evidence="4" id="KW-0677">Repeat</keyword>
<feature type="region of interest" description="Disordered" evidence="7">
    <location>
        <begin position="439"/>
        <end position="715"/>
    </location>
</feature>
<organism evidence="8 9">
    <name type="scientific">Scytalidium lignicola</name>
    <name type="common">Hyphomycete</name>
    <dbReference type="NCBI Taxonomy" id="5539"/>
    <lineage>
        <taxon>Eukaryota</taxon>
        <taxon>Fungi</taxon>
        <taxon>Dikarya</taxon>
        <taxon>Ascomycota</taxon>
        <taxon>Pezizomycotina</taxon>
        <taxon>Leotiomycetes</taxon>
        <taxon>Leotiomycetes incertae sedis</taxon>
        <taxon>Scytalidium</taxon>
    </lineage>
</organism>
<evidence type="ECO:0000313" key="9">
    <source>
        <dbReference type="Proteomes" id="UP000258309"/>
    </source>
</evidence>
<evidence type="ECO:0000313" key="8">
    <source>
        <dbReference type="EMBL" id="RFU27165.1"/>
    </source>
</evidence>
<feature type="compositionally biased region" description="Low complexity" evidence="7">
    <location>
        <begin position="51"/>
        <end position="69"/>
    </location>
</feature>
<dbReference type="FunFam" id="2.120.10.80:FF:000049">
    <property type="entry name" value="Cell polarity protein (Tea1)"/>
    <property type="match status" value="1"/>
</dbReference>
<feature type="region of interest" description="Disordered" evidence="7">
    <location>
        <begin position="743"/>
        <end position="763"/>
    </location>
</feature>
<keyword evidence="3" id="KW-0963">Cytoplasm</keyword>
<sequence>MAFLFKNKKNAEKQLQGVKEVPANVTPSQGSQSSSTNGRTSTEKGLIQQTSPGSSVNNSLNSLHGSGSPDAINGRRGPSSEQSDLPLRNGASPNASLYPWSQRRLTYTTSHPPPFPRYGVAVNATASKEGDIYLMGGLVNSSTVKGDLWMVEAGGNMACYPLATTAEGPGPRVGHASLLVGNAFIVYGGDTKMEDADVLDETLYLLNTSTRQWSRAVPGGPRPAGRYGHSLNILGSKIYVFGGQVEGYFMNDLVAFDLNQLQVPSNRWEILLRSTEEGGPPIGQIPPPRTNHTIVTYNEKLYLFGGTNGYHWFNDVWCYDPVPNAWTLLDCIGYIPAPREGHAAAIVDDVMYIFGGRTEEGADLGDLASFRISTRRWYTFQNMGPSPSPRSGHSMTAYGKQIVVLAGEPSSASREVADLGIVYILDTGKIRYPNDQQIQQTAAGERVPGPRRPSGGDKAGMMTGRGMNPRDSPSGPIDGRRMNGPGRDSIMGPGPGSARGNGPPGLNGNDGNSPLGPGQQGPPGGSRLPRASMAQGPPGPPPQQQAPHPRSNVSPSGSGTGSGRAKSPGRQDRDFGPDTNVFQNRAMSPIRDSPRDSPGINGQLSQPPQGSKPMTREDSGDGDFSRNGSRSKQSGPGRTGSKGSTDHPPRRTKGGSLDSIGEVPMRPAPTREAVERERAPEVSAKPPPRQTSPPPPTRQGSNPLARKSSARNSQTVSLLKELDSVKNRNAWYASELELARKAGYVPNPSNNPMLDQRTAESFDEEDKPLIEALLAMKQDLTNVQSSIDKQAIIAAKKIAEVEKQRDAAVSEAVYFKAKFAAHTGSQRSTPQPGDSESRDLSAIDADRSSDMSKKLAAALTLQRDLANRVEQLTGEINSEKRARELAEETANSAQGRITELENYKQQNASEVERLKAELHEIKTTSREESVACAEAVAALKLVQVEKESFEKRYKEAAGASKEHSETFASLREAIAASADMKNLLERKLDEERTLREKIEGKLNMLKTEHEARTTELETATRRLRDAEEISEQNANEARLHQQAVLAGLDKASTRDIEVTDNSNDERVKALESQVETANALVRKYQVEADMTSEKLRSAEERIAGLEAYQEQASREGMSVRKQLQIAMREVQSLQAANSDMRNQLANQQLETNAVNVQHNTLKDILGERGISPANAARRGLSSPQSGANTPDQARLRDIEQQLTAATESNEQIRQIYEAQKLESETAYKEKLTQLENDYQSAVHYVKGTEKMLKRMKDELSKYKADNDRMRDQIIGLEDNATAIQTNTAWEEDRANLQQKVEELQAKIASSSQDIERRMAEVQNELQAAQKERDQIKQASEVTQQQLKESIEQSKADIESLQQEKIYLEMRAQDAERKVSLLLDQVENSVDNYRRQSRLIDTNGTTLNHQRDLSGNGSISEEESNYASPLDNRNSMALDSLATELETLRAHWETTNKNYRLSNVFDFDEQSPTTHRDVSPKGTDLSGSIADWRKRLDAEEAEAKSRNGSSGGSPNSGGVSGRREISPSK</sequence>
<feature type="coiled-coil region" evidence="6">
    <location>
        <begin position="981"/>
        <end position="1036"/>
    </location>
</feature>
<evidence type="ECO:0000256" key="6">
    <source>
        <dbReference type="SAM" id="Coils"/>
    </source>
</evidence>
<comment type="subcellular location">
    <subcellularLocation>
        <location evidence="1">Cytoplasm</location>
    </subcellularLocation>
</comment>
<feature type="compositionally biased region" description="Low complexity" evidence="7">
    <location>
        <begin position="525"/>
        <end position="536"/>
    </location>
</feature>
<dbReference type="Proteomes" id="UP000258309">
    <property type="component" value="Unassembled WGS sequence"/>
</dbReference>
<dbReference type="Gene3D" id="2.120.10.80">
    <property type="entry name" value="Kelch-type beta propeller"/>
    <property type="match status" value="1"/>
</dbReference>
<comment type="caution">
    <text evidence="8">The sequence shown here is derived from an EMBL/GenBank/DDBJ whole genome shotgun (WGS) entry which is preliminary data.</text>
</comment>
<dbReference type="OMA" id="CIGYIPA"/>
<accession>A0A3E2H1B9</accession>
<feature type="non-terminal residue" evidence="8">
    <location>
        <position position="1528"/>
    </location>
</feature>
<dbReference type="Pfam" id="PF24681">
    <property type="entry name" value="Kelch_KLHDC2_KLHL20_DRC7"/>
    <property type="match status" value="1"/>
</dbReference>
<feature type="compositionally biased region" description="Low complexity" evidence="7">
    <location>
        <begin position="506"/>
        <end position="517"/>
    </location>
</feature>
<evidence type="ECO:0000256" key="4">
    <source>
        <dbReference type="ARBA" id="ARBA00022737"/>
    </source>
</evidence>
<reference evidence="8 9" key="1">
    <citation type="submission" date="2018-05" db="EMBL/GenBank/DDBJ databases">
        <title>Draft genome sequence of Scytalidium lignicola DSM 105466, a ubiquitous saprotrophic fungus.</title>
        <authorList>
            <person name="Buettner E."/>
            <person name="Gebauer A.M."/>
            <person name="Hofrichter M."/>
            <person name="Liers C."/>
            <person name="Kellner H."/>
        </authorList>
    </citation>
    <scope>NUCLEOTIDE SEQUENCE [LARGE SCALE GENOMIC DNA]</scope>
    <source>
        <strain evidence="8 9">DSM 105466</strain>
    </source>
</reference>
<evidence type="ECO:0000256" key="5">
    <source>
        <dbReference type="ARBA" id="ARBA00023054"/>
    </source>
</evidence>
<dbReference type="SMART" id="SM00612">
    <property type="entry name" value="Kelch"/>
    <property type="match status" value="2"/>
</dbReference>
<feature type="compositionally biased region" description="Polar residues" evidence="7">
    <location>
        <begin position="25"/>
        <end position="40"/>
    </location>
</feature>
<gene>
    <name evidence="8" type="ORF">B7463_g9168</name>
</gene>
<dbReference type="InterPro" id="IPR015915">
    <property type="entry name" value="Kelch-typ_b-propeller"/>
</dbReference>
<protein>
    <submittedName>
        <fullName evidence="8">Uncharacterized protein</fullName>
    </submittedName>
</protein>
<feature type="compositionally biased region" description="Polar residues" evidence="7">
    <location>
        <begin position="600"/>
        <end position="609"/>
    </location>
</feature>
<feature type="compositionally biased region" description="Pro residues" evidence="7">
    <location>
        <begin position="685"/>
        <end position="697"/>
    </location>
</feature>